<dbReference type="EMBL" id="JBHSDU010000001">
    <property type="protein sequence ID" value="MFC4307708.1"/>
    <property type="molecule type" value="Genomic_DNA"/>
</dbReference>
<accession>A0ABV8SJG7</accession>
<dbReference type="InterPro" id="IPR019613">
    <property type="entry name" value="DUF4198"/>
</dbReference>
<name>A0ABV8SJG7_9GAMM</name>
<keyword evidence="1" id="KW-0732">Signal</keyword>
<evidence type="ECO:0000313" key="2">
    <source>
        <dbReference type="EMBL" id="MFC4307708.1"/>
    </source>
</evidence>
<dbReference type="SUPFAM" id="SSF49464">
    <property type="entry name" value="Carboxypeptidase regulatory domain-like"/>
    <property type="match status" value="1"/>
</dbReference>
<evidence type="ECO:0000313" key="3">
    <source>
        <dbReference type="Proteomes" id="UP001595904"/>
    </source>
</evidence>
<comment type="caution">
    <text evidence="2">The sequence shown here is derived from an EMBL/GenBank/DDBJ whole genome shotgun (WGS) entry which is preliminary data.</text>
</comment>
<feature type="chain" id="PRO_5046320515" evidence="1">
    <location>
        <begin position="23"/>
        <end position="260"/>
    </location>
</feature>
<dbReference type="InterPro" id="IPR008969">
    <property type="entry name" value="CarboxyPept-like_regulatory"/>
</dbReference>
<organism evidence="2 3">
    <name type="scientific">Steroidobacter flavus</name>
    <dbReference type="NCBI Taxonomy" id="1842136"/>
    <lineage>
        <taxon>Bacteria</taxon>
        <taxon>Pseudomonadati</taxon>
        <taxon>Pseudomonadota</taxon>
        <taxon>Gammaproteobacteria</taxon>
        <taxon>Steroidobacterales</taxon>
        <taxon>Steroidobacteraceae</taxon>
        <taxon>Steroidobacter</taxon>
    </lineage>
</organism>
<dbReference type="Pfam" id="PF10670">
    <property type="entry name" value="DUF4198"/>
    <property type="match status" value="1"/>
</dbReference>
<gene>
    <name evidence="2" type="ORF">ACFPN2_01325</name>
</gene>
<reference evidence="3" key="1">
    <citation type="journal article" date="2019" name="Int. J. Syst. Evol. Microbiol.">
        <title>The Global Catalogue of Microorganisms (GCM) 10K type strain sequencing project: providing services to taxonomists for standard genome sequencing and annotation.</title>
        <authorList>
            <consortium name="The Broad Institute Genomics Platform"/>
            <consortium name="The Broad Institute Genome Sequencing Center for Infectious Disease"/>
            <person name="Wu L."/>
            <person name="Ma J."/>
        </authorList>
    </citation>
    <scope>NUCLEOTIDE SEQUENCE [LARGE SCALE GENOMIC DNA]</scope>
    <source>
        <strain evidence="3">CGMCC 1.10759</strain>
    </source>
</reference>
<feature type="signal peptide" evidence="1">
    <location>
        <begin position="1"/>
        <end position="22"/>
    </location>
</feature>
<dbReference type="RefSeq" id="WP_380594198.1">
    <property type="nucleotide sequence ID" value="NZ_JBHSDU010000001.1"/>
</dbReference>
<dbReference type="Proteomes" id="UP001595904">
    <property type="component" value="Unassembled WGS sequence"/>
</dbReference>
<keyword evidence="3" id="KW-1185">Reference proteome</keyword>
<proteinExistence type="predicted"/>
<protein>
    <submittedName>
        <fullName evidence="2">DUF4198 domain-containing protein</fullName>
    </submittedName>
</protein>
<evidence type="ECO:0000256" key="1">
    <source>
        <dbReference type="SAM" id="SignalP"/>
    </source>
</evidence>
<sequence>MIKPGVMLALSAALLCVGTAQAHSPFLLPNLFDLGKRDHVTVQGSFTEEFFSPDVVMKSDDYHVVTPAGAKVALTPVYTRDLAIVEVDTKEAGTYRISTGKRGGRTAKAAWVNGDWKFLGPKDEAPAGSKIYDVTSITMAEVYVTQGKPTEQALAPRNTGLEYRALSHPNSAFVGSDVKFEVRFDGKPLADHAVSVYGAKALSADQKPFAEVTTDKDGRFSFTPSAPGVYLAMSRHRPTPAKDSQQGVSYTYSVVLEATE</sequence>